<dbReference type="PIRSF" id="PIRSF024608">
    <property type="entry name" value="UCP024608"/>
    <property type="match status" value="1"/>
</dbReference>
<dbReference type="InterPro" id="IPR009056">
    <property type="entry name" value="Cyt_c-like_dom"/>
</dbReference>
<reference evidence="7 8" key="1">
    <citation type="journal article" date="2016" name="Antonie Van Leeuwenhoek">
        <title>Denitratimonas tolerans gen. nov., sp. nov., a denitrifying bacterium isolated from a bioreactor for tannery wastewater treatment.</title>
        <authorList>
            <person name="Han S.I."/>
            <person name="Kim J.O."/>
            <person name="Lee Y.R."/>
            <person name="Ekpeghere K.I."/>
            <person name="Koh S.C."/>
            <person name="Whang K.S."/>
        </authorList>
    </citation>
    <scope>NUCLEOTIDE SEQUENCE [LARGE SCALE GENOMIC DNA]</scope>
    <source>
        <strain evidence="7 8">KACC 17565</strain>
    </source>
</reference>
<dbReference type="NCBIfam" id="TIGR04485">
    <property type="entry name" value="thiosulf_SoxX"/>
    <property type="match status" value="1"/>
</dbReference>
<dbReference type="SUPFAM" id="SSF46626">
    <property type="entry name" value="Cytochrome c"/>
    <property type="match status" value="1"/>
</dbReference>
<protein>
    <submittedName>
        <fullName evidence="7">Sulfur oxidation c-type cytochrome SoxX</fullName>
    </submittedName>
</protein>
<gene>
    <name evidence="7" type="primary">soxX</name>
    <name evidence="7" type="ORF">WB794_03240</name>
</gene>
<dbReference type="GO" id="GO:0009055">
    <property type="term" value="F:electron transfer activity"/>
    <property type="evidence" value="ECO:0007669"/>
    <property type="project" value="InterPro"/>
</dbReference>
<keyword evidence="5" id="KW-0732">Signal</keyword>
<dbReference type="InterPro" id="IPR036909">
    <property type="entry name" value="Cyt_c-like_dom_sf"/>
</dbReference>
<dbReference type="EMBL" id="JBBDHC010000003">
    <property type="protein sequence ID" value="MEJ1248691.1"/>
    <property type="molecule type" value="Genomic_DNA"/>
</dbReference>
<name>A0AAW9R254_9GAMM</name>
<keyword evidence="3 4" id="KW-0408">Iron</keyword>
<dbReference type="PROSITE" id="PS51007">
    <property type="entry name" value="CYTC"/>
    <property type="match status" value="1"/>
</dbReference>
<evidence type="ECO:0000313" key="8">
    <source>
        <dbReference type="Proteomes" id="UP001364472"/>
    </source>
</evidence>
<feature type="chain" id="PRO_5043779532" evidence="5">
    <location>
        <begin position="20"/>
        <end position="199"/>
    </location>
</feature>
<dbReference type="Gene3D" id="1.10.760.10">
    <property type="entry name" value="Cytochrome c-like domain"/>
    <property type="match status" value="1"/>
</dbReference>
<keyword evidence="8" id="KW-1185">Reference proteome</keyword>
<dbReference type="Proteomes" id="UP001364472">
    <property type="component" value="Unassembled WGS sequence"/>
</dbReference>
<dbReference type="GO" id="GO:0020037">
    <property type="term" value="F:heme binding"/>
    <property type="evidence" value="ECO:0007669"/>
    <property type="project" value="InterPro"/>
</dbReference>
<comment type="caution">
    <text evidence="7">The sequence shown here is derived from an EMBL/GenBank/DDBJ whole genome shotgun (WGS) entry which is preliminary data.</text>
</comment>
<keyword evidence="1 4" id="KW-0349">Heme</keyword>
<evidence type="ECO:0000259" key="6">
    <source>
        <dbReference type="PROSITE" id="PS51007"/>
    </source>
</evidence>
<dbReference type="InterPro" id="IPR016823">
    <property type="entry name" value="Thiosulf_SoxX_II"/>
</dbReference>
<evidence type="ECO:0000256" key="4">
    <source>
        <dbReference type="PROSITE-ProRule" id="PRU00433"/>
    </source>
</evidence>
<evidence type="ECO:0000256" key="1">
    <source>
        <dbReference type="ARBA" id="ARBA00022617"/>
    </source>
</evidence>
<accession>A0AAW9R254</accession>
<sequence length="199" mass="21290">MKLAMLSLLLSGMMPWTLAAEPGAADVKAQMQASFQARGQAGMDRLDQDAIQAACSNPEGASAEVTMGLADASRAAVKYPADGVYLGDWRRGEQIAQRGTGLQYSDNPGEPNGGNCYACHQLAPTEIAYGTIGPSLTGYGKNRGSSEAMLKLAWSMVYDMKGYVPCSNMPRFGARQILTEDQLRDVMALLFDPDSPVNQ</sequence>
<dbReference type="GO" id="GO:0046872">
    <property type="term" value="F:metal ion binding"/>
    <property type="evidence" value="ECO:0007669"/>
    <property type="project" value="UniProtKB-KW"/>
</dbReference>
<organism evidence="7 8">
    <name type="scientific">Denitratimonas tolerans</name>
    <dbReference type="NCBI Taxonomy" id="1338420"/>
    <lineage>
        <taxon>Bacteria</taxon>
        <taxon>Pseudomonadati</taxon>
        <taxon>Pseudomonadota</taxon>
        <taxon>Gammaproteobacteria</taxon>
        <taxon>Lysobacterales</taxon>
        <taxon>Lysobacteraceae</taxon>
        <taxon>Denitratimonas</taxon>
    </lineage>
</organism>
<proteinExistence type="predicted"/>
<dbReference type="InterPro" id="IPR030999">
    <property type="entry name" value="Thiosulf_SoxX"/>
</dbReference>
<evidence type="ECO:0000256" key="3">
    <source>
        <dbReference type="ARBA" id="ARBA00023004"/>
    </source>
</evidence>
<feature type="domain" description="Cytochrome c" evidence="6">
    <location>
        <begin position="87"/>
        <end position="194"/>
    </location>
</feature>
<evidence type="ECO:0000313" key="7">
    <source>
        <dbReference type="EMBL" id="MEJ1248691.1"/>
    </source>
</evidence>
<keyword evidence="2 4" id="KW-0479">Metal-binding</keyword>
<evidence type="ECO:0000256" key="5">
    <source>
        <dbReference type="SAM" id="SignalP"/>
    </source>
</evidence>
<feature type="signal peptide" evidence="5">
    <location>
        <begin position="1"/>
        <end position="19"/>
    </location>
</feature>
<dbReference type="AlphaFoldDB" id="A0AAW9R254"/>
<evidence type="ECO:0000256" key="2">
    <source>
        <dbReference type="ARBA" id="ARBA00022723"/>
    </source>
</evidence>
<dbReference type="RefSeq" id="WP_337334407.1">
    <property type="nucleotide sequence ID" value="NZ_JBBDHC010000003.1"/>
</dbReference>